<sequence>MGSACRCVGPARFVVLLDERGSRMIGGQLDTFAFALNAERGENECELMWARLDNHVAIVAGRWACVSLEEDPGEARQVSGTGGRSRAKLWELMHADRGWSCDSSTHFAFVLNVEYGENECELMWFRLVKWQLSSSIGTDPEEHQLAAELCLIHSST</sequence>
<evidence type="ECO:0000313" key="2">
    <source>
        <dbReference type="Proteomes" id="UP001417504"/>
    </source>
</evidence>
<proteinExistence type="predicted"/>
<accession>A0AAP0NSI3</accession>
<dbReference type="EMBL" id="JBBNAE010000006">
    <property type="protein sequence ID" value="KAK9116499.1"/>
    <property type="molecule type" value="Genomic_DNA"/>
</dbReference>
<comment type="caution">
    <text evidence="1">The sequence shown here is derived from an EMBL/GenBank/DDBJ whole genome shotgun (WGS) entry which is preliminary data.</text>
</comment>
<name>A0AAP0NSI3_9MAGN</name>
<gene>
    <name evidence="1" type="ORF">Sjap_015446</name>
</gene>
<dbReference type="Proteomes" id="UP001417504">
    <property type="component" value="Unassembled WGS sequence"/>
</dbReference>
<keyword evidence="2" id="KW-1185">Reference proteome</keyword>
<dbReference type="AlphaFoldDB" id="A0AAP0NSI3"/>
<reference evidence="1 2" key="1">
    <citation type="submission" date="2024-01" db="EMBL/GenBank/DDBJ databases">
        <title>Genome assemblies of Stephania.</title>
        <authorList>
            <person name="Yang L."/>
        </authorList>
    </citation>
    <scope>NUCLEOTIDE SEQUENCE [LARGE SCALE GENOMIC DNA]</scope>
    <source>
        <strain evidence="1">QJT</strain>
        <tissue evidence="1">Leaf</tissue>
    </source>
</reference>
<evidence type="ECO:0000313" key="1">
    <source>
        <dbReference type="EMBL" id="KAK9116499.1"/>
    </source>
</evidence>
<organism evidence="1 2">
    <name type="scientific">Stephania japonica</name>
    <dbReference type="NCBI Taxonomy" id="461633"/>
    <lineage>
        <taxon>Eukaryota</taxon>
        <taxon>Viridiplantae</taxon>
        <taxon>Streptophyta</taxon>
        <taxon>Embryophyta</taxon>
        <taxon>Tracheophyta</taxon>
        <taxon>Spermatophyta</taxon>
        <taxon>Magnoliopsida</taxon>
        <taxon>Ranunculales</taxon>
        <taxon>Menispermaceae</taxon>
        <taxon>Menispermoideae</taxon>
        <taxon>Cissampelideae</taxon>
        <taxon>Stephania</taxon>
    </lineage>
</organism>
<protein>
    <submittedName>
        <fullName evidence="1">Uncharacterized protein</fullName>
    </submittedName>
</protein>